<protein>
    <recommendedName>
        <fullName evidence="4">Phenazine biosynthesis protein</fullName>
    </recommendedName>
</protein>
<dbReference type="eggNOG" id="KOG3033">
    <property type="taxonomic scope" value="Eukaryota"/>
</dbReference>
<dbReference type="GO" id="GO:0016853">
    <property type="term" value="F:isomerase activity"/>
    <property type="evidence" value="ECO:0007669"/>
    <property type="project" value="TreeGrafter"/>
</dbReference>
<name>A0A0W0EY44_MONRR</name>
<organism evidence="2 3">
    <name type="scientific">Moniliophthora roreri</name>
    <name type="common">Frosty pod rot fungus</name>
    <name type="synonym">Monilia roreri</name>
    <dbReference type="NCBI Taxonomy" id="221103"/>
    <lineage>
        <taxon>Eukaryota</taxon>
        <taxon>Fungi</taxon>
        <taxon>Dikarya</taxon>
        <taxon>Basidiomycota</taxon>
        <taxon>Agaricomycotina</taxon>
        <taxon>Agaricomycetes</taxon>
        <taxon>Agaricomycetidae</taxon>
        <taxon>Agaricales</taxon>
        <taxon>Marasmiineae</taxon>
        <taxon>Marasmiaceae</taxon>
        <taxon>Moniliophthora</taxon>
    </lineage>
</organism>
<proteinExistence type="predicted"/>
<accession>A0A0W0EY44</accession>
<dbReference type="PANTHER" id="PTHR13774:SF32">
    <property type="entry name" value="ANTISENSE-ENHANCING SEQUENCE 1"/>
    <property type="match status" value="1"/>
</dbReference>
<dbReference type="AlphaFoldDB" id="A0A0W0EY44"/>
<comment type="caution">
    <text evidence="2">The sequence shown here is derived from an EMBL/GenBank/DDBJ whole genome shotgun (WGS) entry which is preliminary data.</text>
</comment>
<gene>
    <name evidence="2" type="ORF">WG66_18444</name>
</gene>
<dbReference type="Proteomes" id="UP000054988">
    <property type="component" value="Unassembled WGS sequence"/>
</dbReference>
<feature type="active site" evidence="1">
    <location>
        <position position="50"/>
    </location>
</feature>
<reference evidence="2 3" key="1">
    <citation type="submission" date="2015-12" db="EMBL/GenBank/DDBJ databases">
        <title>Draft genome sequence of Moniliophthora roreri, the causal agent of frosty pod rot of cacao.</title>
        <authorList>
            <person name="Aime M.C."/>
            <person name="Diaz-Valderrama J.R."/>
            <person name="Kijpornyongpan T."/>
            <person name="Phillips-Mora W."/>
        </authorList>
    </citation>
    <scope>NUCLEOTIDE SEQUENCE [LARGE SCALE GENOMIC DNA]</scope>
    <source>
        <strain evidence="2 3">MCA 2952</strain>
    </source>
</reference>
<evidence type="ECO:0008006" key="4">
    <source>
        <dbReference type="Google" id="ProtNLM"/>
    </source>
</evidence>
<dbReference type="EMBL" id="LATX01002457">
    <property type="protein sequence ID" value="KTB29000.1"/>
    <property type="molecule type" value="Genomic_DNA"/>
</dbReference>
<dbReference type="GO" id="GO:0005737">
    <property type="term" value="C:cytoplasm"/>
    <property type="evidence" value="ECO:0007669"/>
    <property type="project" value="TreeGrafter"/>
</dbReference>
<evidence type="ECO:0000313" key="2">
    <source>
        <dbReference type="EMBL" id="KTB29000.1"/>
    </source>
</evidence>
<dbReference type="Pfam" id="PF02567">
    <property type="entry name" value="PhzC-PhzF"/>
    <property type="match status" value="1"/>
</dbReference>
<dbReference type="Gene3D" id="3.10.310.10">
    <property type="entry name" value="Diaminopimelate Epimerase, Chain A, domain 1"/>
    <property type="match status" value="2"/>
</dbReference>
<dbReference type="PIRSF" id="PIRSF016184">
    <property type="entry name" value="PhzC_PhzF"/>
    <property type="match status" value="1"/>
</dbReference>
<dbReference type="NCBIfam" id="TIGR00654">
    <property type="entry name" value="PhzF_family"/>
    <property type="match status" value="1"/>
</dbReference>
<dbReference type="InterPro" id="IPR003719">
    <property type="entry name" value="Phenazine_PhzF-like"/>
</dbReference>
<dbReference type="PANTHER" id="PTHR13774">
    <property type="entry name" value="PHENAZINE BIOSYNTHESIS PROTEIN"/>
    <property type="match status" value="1"/>
</dbReference>
<dbReference type="SUPFAM" id="SSF54506">
    <property type="entry name" value="Diaminopimelate epimerase-like"/>
    <property type="match status" value="1"/>
</dbReference>
<sequence>MPTKLTYAQYDVFTSTRFLGNPLAIVHVPSSAILTQEQKQLIAREFNLSETTFVHDNDDGSGSSFRIDIFTPHEELPFAGHPTVGTGCHLLSTIQPSRNDVTLNIKAGPTPVHRLSEPDRGVKLQIPVDFKIHPSFLHPDLKRLQSALTPTDYVHGDGAEPIVSIVKKMNFFLVELTSVDALGRESTYPSNIPVPTSHLGDWARVPGELENMFVYTFVQTDEGKVRARMFGWPGFEDPATGSAACTLGGYLASKKGKGKWKFEMTQGVEMGRKSEITIFVEVNDNGEVEKVELAGEAIKVMEGTLEI</sequence>
<evidence type="ECO:0000256" key="1">
    <source>
        <dbReference type="PIRSR" id="PIRSR016184-1"/>
    </source>
</evidence>
<evidence type="ECO:0000313" key="3">
    <source>
        <dbReference type="Proteomes" id="UP000054988"/>
    </source>
</evidence>